<keyword evidence="4" id="KW-1185">Reference proteome</keyword>
<evidence type="ECO:0000256" key="1">
    <source>
        <dbReference type="SAM" id="Phobius"/>
    </source>
</evidence>
<name>A0ABV5V525_9MICO</name>
<dbReference type="SUPFAM" id="SSF53474">
    <property type="entry name" value="alpha/beta-Hydrolases"/>
    <property type="match status" value="1"/>
</dbReference>
<keyword evidence="1" id="KW-0472">Membrane</keyword>
<feature type="domain" description="AB hydrolase-1" evidence="2">
    <location>
        <begin position="89"/>
        <end position="204"/>
    </location>
</feature>
<evidence type="ECO:0000313" key="3">
    <source>
        <dbReference type="EMBL" id="MFB9732908.1"/>
    </source>
</evidence>
<dbReference type="PANTHER" id="PTHR12277">
    <property type="entry name" value="ALPHA/BETA HYDROLASE DOMAIN-CONTAINING PROTEIN"/>
    <property type="match status" value="1"/>
</dbReference>
<sequence length="284" mass="30172">MTSGRHGGPRRAVRLLVLVLVPIVLVVVLVMVLSSLQRSLIYFPDATAVPPAAEVLPGARDVVLQTEDGLELGAWLVPAAEHRDRGLGVLYAPGNGGNRAGRAGLAEELARRGFTVLLMDYRGYGGNPGSPDEDGLATDARAAAQLLEDEGFPAQRTIYLGESLGTGVVAALAARRPPAAMVLRSPFTELADVGAHHYPWVPVRLLLRDRFPVLEHVRGSAVPVTVVRGSHDSVIPPELSRRVADGAGHLVEEVVLDGVDHNDPEMFGAPVADALTRLADTLDR</sequence>
<dbReference type="RefSeq" id="WP_141338442.1">
    <property type="nucleotide sequence ID" value="NZ_JBHMAX010000023.1"/>
</dbReference>
<dbReference type="InterPro" id="IPR029058">
    <property type="entry name" value="AB_hydrolase_fold"/>
</dbReference>
<dbReference type="InterPro" id="IPR000073">
    <property type="entry name" value="AB_hydrolase_1"/>
</dbReference>
<evidence type="ECO:0000259" key="2">
    <source>
        <dbReference type="Pfam" id="PF00561"/>
    </source>
</evidence>
<keyword evidence="1" id="KW-0812">Transmembrane</keyword>
<organism evidence="3 4">
    <name type="scientific">Ornithinimicrobium kibberense</name>
    <dbReference type="NCBI Taxonomy" id="282060"/>
    <lineage>
        <taxon>Bacteria</taxon>
        <taxon>Bacillati</taxon>
        <taxon>Actinomycetota</taxon>
        <taxon>Actinomycetes</taxon>
        <taxon>Micrococcales</taxon>
        <taxon>Ornithinimicrobiaceae</taxon>
        <taxon>Ornithinimicrobium</taxon>
    </lineage>
</organism>
<dbReference type="Proteomes" id="UP001589613">
    <property type="component" value="Unassembled WGS sequence"/>
</dbReference>
<reference evidence="3 4" key="1">
    <citation type="submission" date="2024-09" db="EMBL/GenBank/DDBJ databases">
        <authorList>
            <person name="Sun Q."/>
            <person name="Mori K."/>
        </authorList>
    </citation>
    <scope>NUCLEOTIDE SEQUENCE [LARGE SCALE GENOMIC DNA]</scope>
    <source>
        <strain evidence="3 4">JCM 12763</strain>
    </source>
</reference>
<feature type="transmembrane region" description="Helical" evidence="1">
    <location>
        <begin position="12"/>
        <end position="33"/>
    </location>
</feature>
<keyword evidence="1" id="KW-1133">Transmembrane helix</keyword>
<protein>
    <submittedName>
        <fullName evidence="3">Alpha/beta hydrolase</fullName>
    </submittedName>
</protein>
<evidence type="ECO:0000313" key="4">
    <source>
        <dbReference type="Proteomes" id="UP001589613"/>
    </source>
</evidence>
<dbReference type="GO" id="GO:0016787">
    <property type="term" value="F:hydrolase activity"/>
    <property type="evidence" value="ECO:0007669"/>
    <property type="project" value="UniProtKB-KW"/>
</dbReference>
<proteinExistence type="predicted"/>
<comment type="caution">
    <text evidence="3">The sequence shown here is derived from an EMBL/GenBank/DDBJ whole genome shotgun (WGS) entry which is preliminary data.</text>
</comment>
<dbReference type="Pfam" id="PF00561">
    <property type="entry name" value="Abhydrolase_1"/>
    <property type="match status" value="1"/>
</dbReference>
<keyword evidence="3" id="KW-0378">Hydrolase</keyword>
<dbReference type="PANTHER" id="PTHR12277:SF79">
    <property type="entry name" value="XAA-PRO DIPEPTIDYL-PEPTIDASE-RELATED"/>
    <property type="match status" value="1"/>
</dbReference>
<gene>
    <name evidence="3" type="ORF">ACFFN0_12730</name>
</gene>
<dbReference type="EMBL" id="JBHMAX010000023">
    <property type="protein sequence ID" value="MFB9732908.1"/>
    <property type="molecule type" value="Genomic_DNA"/>
</dbReference>
<dbReference type="Gene3D" id="3.40.50.1820">
    <property type="entry name" value="alpha/beta hydrolase"/>
    <property type="match status" value="1"/>
</dbReference>
<accession>A0ABV5V525</accession>